<organism evidence="6 7">
    <name type="scientific">Smittium megazygosporum</name>
    <dbReference type="NCBI Taxonomy" id="133381"/>
    <lineage>
        <taxon>Eukaryota</taxon>
        <taxon>Fungi</taxon>
        <taxon>Fungi incertae sedis</taxon>
        <taxon>Zoopagomycota</taxon>
        <taxon>Kickxellomycotina</taxon>
        <taxon>Harpellomycetes</taxon>
        <taxon>Harpellales</taxon>
        <taxon>Legeriomycetaceae</taxon>
        <taxon>Smittium</taxon>
    </lineage>
</organism>
<gene>
    <name evidence="6" type="ORF">BB560_001201</name>
</gene>
<dbReference type="Proteomes" id="UP000245609">
    <property type="component" value="Unassembled WGS sequence"/>
</dbReference>
<keyword evidence="2 5" id="KW-0812">Transmembrane</keyword>
<sequence length="116" mass="12611">MSLPFNVRAGGLSDTAQTLDPFNSDSGFLGLTKTERMIAFGVCVVAGFLLMFIGSIIIFTNTRAFAAMYTVGNILFNIPTLSPSNTLSTLIPIPGKHIQNTPNIGYNTYIKYRLIT</sequence>
<evidence type="ECO:0000256" key="5">
    <source>
        <dbReference type="SAM" id="Phobius"/>
    </source>
</evidence>
<dbReference type="GO" id="GO:0012505">
    <property type="term" value="C:endomembrane system"/>
    <property type="evidence" value="ECO:0007669"/>
    <property type="project" value="UniProtKB-ARBA"/>
</dbReference>
<evidence type="ECO:0000313" key="6">
    <source>
        <dbReference type="EMBL" id="PVV04297.1"/>
    </source>
</evidence>
<dbReference type="GO" id="GO:0005737">
    <property type="term" value="C:cytoplasm"/>
    <property type="evidence" value="ECO:0007669"/>
    <property type="project" value="UniProtKB-ARBA"/>
</dbReference>
<keyword evidence="4 5" id="KW-0472">Membrane</keyword>
<evidence type="ECO:0000256" key="3">
    <source>
        <dbReference type="ARBA" id="ARBA00022989"/>
    </source>
</evidence>
<dbReference type="OrthoDB" id="73614at2759"/>
<keyword evidence="3 5" id="KW-1133">Transmembrane helix</keyword>
<dbReference type="GO" id="GO:0016020">
    <property type="term" value="C:membrane"/>
    <property type="evidence" value="ECO:0007669"/>
    <property type="project" value="UniProtKB-SubCell"/>
</dbReference>
<feature type="transmembrane region" description="Helical" evidence="5">
    <location>
        <begin position="37"/>
        <end position="59"/>
    </location>
</feature>
<name>A0A2T9ZIG8_9FUNG</name>
<evidence type="ECO:0000256" key="4">
    <source>
        <dbReference type="ARBA" id="ARBA00023136"/>
    </source>
</evidence>
<comment type="subcellular location">
    <subcellularLocation>
        <location evidence="1">Membrane</location>
        <topology evidence="1">Multi-pass membrane protein</topology>
    </subcellularLocation>
</comment>
<evidence type="ECO:0000256" key="2">
    <source>
        <dbReference type="ARBA" id="ARBA00022692"/>
    </source>
</evidence>
<proteinExistence type="predicted"/>
<evidence type="ECO:0000313" key="7">
    <source>
        <dbReference type="Proteomes" id="UP000245609"/>
    </source>
</evidence>
<dbReference type="Pfam" id="PF04178">
    <property type="entry name" value="Got1"/>
    <property type="match status" value="1"/>
</dbReference>
<dbReference type="AlphaFoldDB" id="A0A2T9ZIG8"/>
<accession>A0A2T9ZIG8</accession>
<dbReference type="STRING" id="133381.A0A2T9ZIG8"/>
<dbReference type="InterPro" id="IPR007305">
    <property type="entry name" value="Vesicle_transpt_Got1/SFT2"/>
</dbReference>
<dbReference type="EMBL" id="MBFS01000141">
    <property type="protein sequence ID" value="PVV04297.1"/>
    <property type="molecule type" value="Genomic_DNA"/>
</dbReference>
<protein>
    <recommendedName>
        <fullName evidence="8">Protein transport protein SFT2</fullName>
    </recommendedName>
</protein>
<reference evidence="6 7" key="1">
    <citation type="journal article" date="2018" name="MBio">
        <title>Comparative Genomics Reveals the Core Gene Toolbox for the Fungus-Insect Symbiosis.</title>
        <authorList>
            <person name="Wang Y."/>
            <person name="Stata M."/>
            <person name="Wang W."/>
            <person name="Stajich J.E."/>
            <person name="White M.M."/>
            <person name="Moncalvo J.M."/>
        </authorList>
    </citation>
    <scope>NUCLEOTIDE SEQUENCE [LARGE SCALE GENOMIC DNA]</scope>
    <source>
        <strain evidence="6 7">SC-DP-2</strain>
    </source>
</reference>
<dbReference type="GO" id="GO:0016192">
    <property type="term" value="P:vesicle-mediated transport"/>
    <property type="evidence" value="ECO:0007669"/>
    <property type="project" value="InterPro"/>
</dbReference>
<evidence type="ECO:0008006" key="8">
    <source>
        <dbReference type="Google" id="ProtNLM"/>
    </source>
</evidence>
<evidence type="ECO:0000256" key="1">
    <source>
        <dbReference type="ARBA" id="ARBA00004141"/>
    </source>
</evidence>
<comment type="caution">
    <text evidence="6">The sequence shown here is derived from an EMBL/GenBank/DDBJ whole genome shotgun (WGS) entry which is preliminary data.</text>
</comment>
<keyword evidence="7" id="KW-1185">Reference proteome</keyword>